<dbReference type="OrthoDB" id="1119934at2"/>
<gene>
    <name evidence="3" type="ORF">BD749_2918</name>
</gene>
<dbReference type="InterPro" id="IPR036378">
    <property type="entry name" value="FAS1_dom_sf"/>
</dbReference>
<protein>
    <submittedName>
        <fullName evidence="3">Transforming growth factor-beta-induced protein</fullName>
    </submittedName>
</protein>
<dbReference type="PROSITE" id="PS50213">
    <property type="entry name" value="FAS1"/>
    <property type="match status" value="2"/>
</dbReference>
<sequence length="338" mass="35627">MKKTVTTSVFGSKLGALAFLLAMLFSFSACDKQDDVQPEADLLSASEDMLTVLQRTDLMKGNAPAHAKAHKNQDRKPTFNTLLVALAKTGLTSTVAKNDLTLFAPSDEAFAKLGLYPNNIGSVPNLREILLYHAVAGKVYSTDLTAGYVPTLNGAALNISLNGGVQVNDANVILADARALNGVIHVVDKVLMPPTLNLVELALSFDPEFSILVAAVQRAGLGETLASGGPYTVFAPTNDAFIAALGELGFASLEDVPVEALRQILLYHVVEGRVYSSDLRSGEVSTANGDAFVVNTSNLTLTDTQGRVANLVPSLLNVQATNGVVHVIDKVILPNLGS</sequence>
<dbReference type="Pfam" id="PF02469">
    <property type="entry name" value="Fasciclin"/>
    <property type="match status" value="2"/>
</dbReference>
<feature type="signal peptide" evidence="1">
    <location>
        <begin position="1"/>
        <end position="31"/>
    </location>
</feature>
<evidence type="ECO:0000259" key="2">
    <source>
        <dbReference type="PROSITE" id="PS50213"/>
    </source>
</evidence>
<comment type="caution">
    <text evidence="3">The sequence shown here is derived from an EMBL/GenBank/DDBJ whole genome shotgun (WGS) entry which is preliminary data.</text>
</comment>
<evidence type="ECO:0000313" key="3">
    <source>
        <dbReference type="EMBL" id="PKV63081.1"/>
    </source>
</evidence>
<dbReference type="FunFam" id="2.30.180.10:FF:000032">
    <property type="entry name" value="Fasciclin domain-containing protein, putative"/>
    <property type="match status" value="2"/>
</dbReference>
<feature type="domain" description="FAS1" evidence="2">
    <location>
        <begin position="196"/>
        <end position="332"/>
    </location>
</feature>
<dbReference type="PROSITE" id="PS51257">
    <property type="entry name" value="PROKAR_LIPOPROTEIN"/>
    <property type="match status" value="1"/>
</dbReference>
<keyword evidence="4" id="KW-1185">Reference proteome</keyword>
<organism evidence="3 4">
    <name type="scientific">Pontibacter ramchanderi</name>
    <dbReference type="NCBI Taxonomy" id="1179743"/>
    <lineage>
        <taxon>Bacteria</taxon>
        <taxon>Pseudomonadati</taxon>
        <taxon>Bacteroidota</taxon>
        <taxon>Cytophagia</taxon>
        <taxon>Cytophagales</taxon>
        <taxon>Hymenobacteraceae</taxon>
        <taxon>Pontibacter</taxon>
    </lineage>
</organism>
<evidence type="ECO:0000256" key="1">
    <source>
        <dbReference type="SAM" id="SignalP"/>
    </source>
</evidence>
<name>A0A2N3U8K2_9BACT</name>
<dbReference type="InterPro" id="IPR050904">
    <property type="entry name" value="Adhesion/Biosynth-related"/>
</dbReference>
<dbReference type="RefSeq" id="WP_101445485.1">
    <property type="nucleotide sequence ID" value="NZ_PJMU01000003.1"/>
</dbReference>
<accession>A0A2N3U8K2</accession>
<keyword evidence="1" id="KW-0732">Signal</keyword>
<dbReference type="SUPFAM" id="SSF82153">
    <property type="entry name" value="FAS1 domain"/>
    <property type="match status" value="2"/>
</dbReference>
<dbReference type="PANTHER" id="PTHR10900:SF77">
    <property type="entry name" value="FI19380P1"/>
    <property type="match status" value="1"/>
</dbReference>
<dbReference type="InterPro" id="IPR000782">
    <property type="entry name" value="FAS1_domain"/>
</dbReference>
<feature type="chain" id="PRO_5014924030" evidence="1">
    <location>
        <begin position="32"/>
        <end position="338"/>
    </location>
</feature>
<dbReference type="AlphaFoldDB" id="A0A2N3U8K2"/>
<dbReference type="Gene3D" id="2.30.180.10">
    <property type="entry name" value="FAS1 domain"/>
    <property type="match status" value="2"/>
</dbReference>
<dbReference type="Proteomes" id="UP000233782">
    <property type="component" value="Unassembled WGS sequence"/>
</dbReference>
<proteinExistence type="predicted"/>
<feature type="domain" description="FAS1" evidence="2">
    <location>
        <begin position="66"/>
        <end position="191"/>
    </location>
</feature>
<reference evidence="3 4" key="1">
    <citation type="submission" date="2017-12" db="EMBL/GenBank/DDBJ databases">
        <title>Genomic Encyclopedia of Type Strains, Phase III (KMG-III): the genomes of soil and plant-associated and newly described type strains.</title>
        <authorList>
            <person name="Whitman W."/>
        </authorList>
    </citation>
    <scope>NUCLEOTIDE SEQUENCE [LARGE SCALE GENOMIC DNA]</scope>
    <source>
        <strain evidence="3 4">LP43</strain>
    </source>
</reference>
<dbReference type="PANTHER" id="PTHR10900">
    <property type="entry name" value="PERIOSTIN-RELATED"/>
    <property type="match status" value="1"/>
</dbReference>
<evidence type="ECO:0000313" key="4">
    <source>
        <dbReference type="Proteomes" id="UP000233782"/>
    </source>
</evidence>
<dbReference type="SMART" id="SM00554">
    <property type="entry name" value="FAS1"/>
    <property type="match status" value="2"/>
</dbReference>
<dbReference type="EMBL" id="PJMU01000003">
    <property type="protein sequence ID" value="PKV63081.1"/>
    <property type="molecule type" value="Genomic_DNA"/>
</dbReference>
<dbReference type="GO" id="GO:0005615">
    <property type="term" value="C:extracellular space"/>
    <property type="evidence" value="ECO:0007669"/>
    <property type="project" value="TreeGrafter"/>
</dbReference>